<reference evidence="1 2" key="1">
    <citation type="journal article" date="2017" name="Int. J. Parasitol.">
        <title>The genome of the protozoan parasite Cystoisospora suis and a reverse vaccinology approach to identify vaccine candidates.</title>
        <authorList>
            <person name="Palmieri N."/>
            <person name="Shrestha A."/>
            <person name="Ruttkowski B."/>
            <person name="Beck T."/>
            <person name="Vogl C."/>
            <person name="Tomley F."/>
            <person name="Blake D.P."/>
            <person name="Joachim A."/>
        </authorList>
    </citation>
    <scope>NUCLEOTIDE SEQUENCE [LARGE SCALE GENOMIC DNA]</scope>
    <source>
        <strain evidence="1 2">Wien I</strain>
    </source>
</reference>
<organism evidence="1 2">
    <name type="scientific">Cystoisospora suis</name>
    <dbReference type="NCBI Taxonomy" id="483139"/>
    <lineage>
        <taxon>Eukaryota</taxon>
        <taxon>Sar</taxon>
        <taxon>Alveolata</taxon>
        <taxon>Apicomplexa</taxon>
        <taxon>Conoidasida</taxon>
        <taxon>Coccidia</taxon>
        <taxon>Eucoccidiorida</taxon>
        <taxon>Eimeriorina</taxon>
        <taxon>Sarcocystidae</taxon>
        <taxon>Cystoisospora</taxon>
    </lineage>
</organism>
<dbReference type="GeneID" id="94432851"/>
<accession>A0A2C6KHR4</accession>
<evidence type="ECO:0000313" key="1">
    <source>
        <dbReference type="EMBL" id="PHJ16659.1"/>
    </source>
</evidence>
<dbReference type="RefSeq" id="XP_067918385.1">
    <property type="nucleotide sequence ID" value="XM_068069640.1"/>
</dbReference>
<dbReference type="AlphaFoldDB" id="A0A2C6KHR4"/>
<sequence>MSPPPSRQIRHRPSNPSAFFVNTGGESPVFTTSSSSRHFSLMQSKHSRNTHSLPLFFLLSFLRIVRPFVLFLA</sequence>
<dbReference type="Proteomes" id="UP000221165">
    <property type="component" value="Unassembled WGS sequence"/>
</dbReference>
<comment type="caution">
    <text evidence="1">The sequence shown here is derived from an EMBL/GenBank/DDBJ whole genome shotgun (WGS) entry which is preliminary data.</text>
</comment>
<name>A0A2C6KHR4_9APIC</name>
<protein>
    <submittedName>
        <fullName evidence="1">Uncharacterized protein</fullName>
    </submittedName>
</protein>
<dbReference type="EMBL" id="MIGC01005709">
    <property type="protein sequence ID" value="PHJ16659.1"/>
    <property type="molecule type" value="Genomic_DNA"/>
</dbReference>
<keyword evidence="2" id="KW-1185">Reference proteome</keyword>
<feature type="non-terminal residue" evidence="1">
    <location>
        <position position="73"/>
    </location>
</feature>
<evidence type="ECO:0000313" key="2">
    <source>
        <dbReference type="Proteomes" id="UP000221165"/>
    </source>
</evidence>
<dbReference type="VEuPathDB" id="ToxoDB:CSUI_009525"/>
<gene>
    <name evidence="1" type="ORF">CSUI_009525</name>
</gene>
<proteinExistence type="predicted"/>